<dbReference type="AlphaFoldDB" id="A0A8T2QPJ8"/>
<evidence type="ECO:0000256" key="18">
    <source>
        <dbReference type="RuleBase" id="RU362060"/>
    </source>
</evidence>
<feature type="binding site" evidence="15">
    <location>
        <position position="90"/>
    </location>
    <ligand>
        <name>Ca(2+)</name>
        <dbReference type="ChEBI" id="CHEBI:29108"/>
        <label>1</label>
    </ligand>
</feature>
<dbReference type="GO" id="GO:0005576">
    <property type="term" value="C:extracellular region"/>
    <property type="evidence" value="ECO:0007669"/>
    <property type="project" value="UniProtKB-SubCell"/>
</dbReference>
<dbReference type="Proteomes" id="UP000825935">
    <property type="component" value="Chromosome 33"/>
</dbReference>
<evidence type="ECO:0000256" key="13">
    <source>
        <dbReference type="PIRSR" id="PIRSR600823-1"/>
    </source>
</evidence>
<keyword evidence="5 18" id="KW-0349">Heme</keyword>
<feature type="disulfide bond" evidence="17">
    <location>
        <begin position="70"/>
        <end position="75"/>
    </location>
</feature>
<feature type="binding site" evidence="15">
    <location>
        <position position="69"/>
    </location>
    <ligand>
        <name>Ca(2+)</name>
        <dbReference type="ChEBI" id="CHEBI:29108"/>
        <label>1</label>
    </ligand>
</feature>
<dbReference type="EC" id="1.11.1.7" evidence="3 18"/>
<evidence type="ECO:0000256" key="15">
    <source>
        <dbReference type="PIRSR" id="PIRSR600823-3"/>
    </source>
</evidence>
<evidence type="ECO:0000313" key="21">
    <source>
        <dbReference type="Proteomes" id="UP000825935"/>
    </source>
</evidence>
<feature type="binding site" description="axial binding residue" evidence="15">
    <location>
        <position position="195"/>
    </location>
    <ligand>
        <name>heme b</name>
        <dbReference type="ChEBI" id="CHEBI:60344"/>
    </ligand>
    <ligandPart>
        <name>Fe</name>
        <dbReference type="ChEBI" id="CHEBI:18248"/>
    </ligandPart>
</feature>
<evidence type="ECO:0000256" key="7">
    <source>
        <dbReference type="ARBA" id="ARBA00022837"/>
    </source>
</evidence>
<feature type="binding site" evidence="15">
    <location>
        <position position="76"/>
    </location>
    <ligand>
        <name>Ca(2+)</name>
        <dbReference type="ChEBI" id="CHEBI:29108"/>
        <label>1</label>
    </ligand>
</feature>
<dbReference type="GO" id="GO:0140825">
    <property type="term" value="F:lactoperoxidase activity"/>
    <property type="evidence" value="ECO:0007669"/>
    <property type="project" value="UniProtKB-EC"/>
</dbReference>
<comment type="similarity">
    <text evidence="18">Belongs to the peroxidase family. Classical plant (class III) peroxidase subfamily.</text>
</comment>
<dbReference type="SUPFAM" id="SSF48113">
    <property type="entry name" value="Heme-dependent peroxidases"/>
    <property type="match status" value="1"/>
</dbReference>
<feature type="site" description="Transition state stabilizer" evidence="16">
    <location>
        <position position="64"/>
    </location>
</feature>
<reference evidence="20" key="1">
    <citation type="submission" date="2021-08" db="EMBL/GenBank/DDBJ databases">
        <title>WGS assembly of Ceratopteris richardii.</title>
        <authorList>
            <person name="Marchant D.B."/>
            <person name="Chen G."/>
            <person name="Jenkins J."/>
            <person name="Shu S."/>
            <person name="Leebens-Mack J."/>
            <person name="Grimwood J."/>
            <person name="Schmutz J."/>
            <person name="Soltis P."/>
            <person name="Soltis D."/>
            <person name="Chen Z.-H."/>
        </authorList>
    </citation>
    <scope>NUCLEOTIDE SEQUENCE</scope>
    <source>
        <strain evidence="20">Whitten #5841</strain>
        <tissue evidence="20">Leaf</tissue>
    </source>
</reference>
<dbReference type="PANTHER" id="PTHR31388:SF5">
    <property type="entry name" value="PEROXIDASE"/>
    <property type="match status" value="1"/>
</dbReference>
<dbReference type="InterPro" id="IPR019793">
    <property type="entry name" value="Peroxidases_heam-ligand_BS"/>
</dbReference>
<dbReference type="GO" id="GO:0042744">
    <property type="term" value="P:hydrogen peroxide catabolic process"/>
    <property type="evidence" value="ECO:0007669"/>
    <property type="project" value="UniProtKB-KW"/>
</dbReference>
<dbReference type="PROSITE" id="PS00435">
    <property type="entry name" value="PEROXIDASE_1"/>
    <property type="match status" value="1"/>
</dbReference>
<accession>A0A8T2QPJ8</accession>
<dbReference type="GO" id="GO:0046872">
    <property type="term" value="F:metal ion binding"/>
    <property type="evidence" value="ECO:0007669"/>
    <property type="project" value="UniProtKB-UniRule"/>
</dbReference>
<keyword evidence="6 15" id="KW-0479">Metal-binding</keyword>
<dbReference type="OMA" id="QSERRMA"/>
<feature type="binding site" evidence="15">
    <location>
        <position position="72"/>
    </location>
    <ligand>
        <name>Ca(2+)</name>
        <dbReference type="ChEBI" id="CHEBI:29108"/>
        <label>1</label>
    </ligand>
</feature>
<dbReference type="PROSITE" id="PS50873">
    <property type="entry name" value="PEROXIDASE_4"/>
    <property type="match status" value="1"/>
</dbReference>
<evidence type="ECO:0000256" key="6">
    <source>
        <dbReference type="ARBA" id="ARBA00022723"/>
    </source>
</evidence>
<evidence type="ECO:0000256" key="3">
    <source>
        <dbReference type="ARBA" id="ARBA00012313"/>
    </source>
</evidence>
<keyword evidence="7 15" id="KW-0106">Calcium</keyword>
<dbReference type="InterPro" id="IPR000823">
    <property type="entry name" value="Peroxidase_pln"/>
</dbReference>
<feature type="disulfide bond" evidence="17">
    <location>
        <begin position="202"/>
        <end position="234"/>
    </location>
</feature>
<dbReference type="FunFam" id="1.10.420.10:FF:000001">
    <property type="entry name" value="Peroxidase"/>
    <property type="match status" value="1"/>
</dbReference>
<keyword evidence="9 15" id="KW-0408">Iron</keyword>
<keyword evidence="10 17" id="KW-1015">Disulfide bond</keyword>
<feature type="binding site" evidence="14">
    <location>
        <position position="165"/>
    </location>
    <ligand>
        <name>substrate</name>
    </ligand>
</feature>
<comment type="function">
    <text evidence="18">Removal of H(2)O(2), oxidation of toxic reductants, biosynthesis and degradation of lignin, suberization, auxin catabolism, response to environmental stresses such as wounding, pathogen attack and oxidative stress.</text>
</comment>
<keyword evidence="4 18" id="KW-0575">Peroxidase</keyword>
<feature type="binding site" evidence="15">
    <location>
        <position position="74"/>
    </location>
    <ligand>
        <name>Ca(2+)</name>
        <dbReference type="ChEBI" id="CHEBI:29108"/>
        <label>1</label>
    </ligand>
</feature>
<dbReference type="Pfam" id="PF00141">
    <property type="entry name" value="peroxidase"/>
    <property type="match status" value="1"/>
</dbReference>
<dbReference type="GO" id="GO:0020037">
    <property type="term" value="F:heme binding"/>
    <property type="evidence" value="ECO:0007669"/>
    <property type="project" value="UniProtKB-UniRule"/>
</dbReference>
<comment type="catalytic activity">
    <reaction evidence="1 18">
        <text>2 a phenolic donor + H2O2 = 2 a phenolic radical donor + 2 H2O</text>
        <dbReference type="Rhea" id="RHEA:56136"/>
        <dbReference type="ChEBI" id="CHEBI:15377"/>
        <dbReference type="ChEBI" id="CHEBI:16240"/>
        <dbReference type="ChEBI" id="CHEBI:139520"/>
        <dbReference type="ChEBI" id="CHEBI:139521"/>
        <dbReference type="EC" id="1.11.1.7"/>
    </reaction>
</comment>
<evidence type="ECO:0000256" key="1">
    <source>
        <dbReference type="ARBA" id="ARBA00000189"/>
    </source>
</evidence>
<keyword evidence="18" id="KW-0964">Secreted</keyword>
<comment type="cofactor">
    <cofactor evidence="15 18">
        <name>Ca(2+)</name>
        <dbReference type="ChEBI" id="CHEBI:29108"/>
    </cofactor>
    <text evidence="15 18">Binds 2 calcium ions per subunit.</text>
</comment>
<evidence type="ECO:0000256" key="2">
    <source>
        <dbReference type="ARBA" id="ARBA00006873"/>
    </source>
</evidence>
<keyword evidence="8 18" id="KW-0560">Oxidoreductase</keyword>
<evidence type="ECO:0000256" key="12">
    <source>
        <dbReference type="ARBA" id="ARBA00023324"/>
    </source>
</evidence>
<feature type="domain" description="Plant heme peroxidase family profile" evidence="19">
    <location>
        <begin position="27"/>
        <end position="329"/>
    </location>
</feature>
<feature type="signal peptide" evidence="18">
    <location>
        <begin position="1"/>
        <end position="26"/>
    </location>
</feature>
<organism evidence="20 21">
    <name type="scientific">Ceratopteris richardii</name>
    <name type="common">Triangle waterfern</name>
    <dbReference type="NCBI Taxonomy" id="49495"/>
    <lineage>
        <taxon>Eukaryota</taxon>
        <taxon>Viridiplantae</taxon>
        <taxon>Streptophyta</taxon>
        <taxon>Embryophyta</taxon>
        <taxon>Tracheophyta</taxon>
        <taxon>Polypodiopsida</taxon>
        <taxon>Polypodiidae</taxon>
        <taxon>Polypodiales</taxon>
        <taxon>Pteridineae</taxon>
        <taxon>Pteridaceae</taxon>
        <taxon>Parkerioideae</taxon>
        <taxon>Ceratopteris</taxon>
    </lineage>
</organism>
<keyword evidence="18" id="KW-0732">Signal</keyword>
<evidence type="ECO:0000313" key="20">
    <source>
        <dbReference type="EMBL" id="KAH7285480.1"/>
    </source>
</evidence>
<feature type="chain" id="PRO_5035963626" description="Peroxidase" evidence="18">
    <location>
        <begin position="27"/>
        <end position="329"/>
    </location>
</feature>
<feature type="active site" description="Proton acceptor" evidence="13">
    <location>
        <position position="68"/>
    </location>
</feature>
<keyword evidence="12 18" id="KW-0376">Hydrogen peroxide</keyword>
<feature type="binding site" evidence="15">
    <location>
        <position position="255"/>
    </location>
    <ligand>
        <name>Ca(2+)</name>
        <dbReference type="ChEBI" id="CHEBI:29108"/>
        <label>2</label>
    </ligand>
</feature>
<sequence>MSPKMLIPLVLAVVLLSTGLMQSSHAQLSSSYYSSTCPSVQAIVRSGMQSAVQNETRMAASILRLFFHDCFVQGCDASVLLDATSTMQSEKSAIPNANSLRGFDVVDTIKASVESSCPGVVSCADILALAARDAVVLSGGPSWTVMLGRRDSLTASYSDANANIPSPDDDISTLTSKFQAQGLSTTDLVVLSGAHTIGQARCVTFRDRLYNEDGSGEADPTLSTTYLQQLQSICPSSGSDDNLAPLDVQTATKFDNAYYVNLLNEQGLLTSDQELFSSNSSSIVPIVKKLAQSSSSFFSAFPTSMTSMGSINVLTGTNGEVRLNCRTIN</sequence>
<dbReference type="PANTHER" id="PTHR31388">
    <property type="entry name" value="PEROXIDASE 72-RELATED"/>
    <property type="match status" value="1"/>
</dbReference>
<dbReference type="EMBL" id="CM035438">
    <property type="protein sequence ID" value="KAH7285480.1"/>
    <property type="molecule type" value="Genomic_DNA"/>
</dbReference>
<dbReference type="FunFam" id="1.10.520.10:FF:000001">
    <property type="entry name" value="Peroxidase"/>
    <property type="match status" value="1"/>
</dbReference>
<evidence type="ECO:0000256" key="5">
    <source>
        <dbReference type="ARBA" id="ARBA00022617"/>
    </source>
</evidence>
<dbReference type="OrthoDB" id="2113341at2759"/>
<evidence type="ECO:0000256" key="16">
    <source>
        <dbReference type="PIRSR" id="PIRSR600823-4"/>
    </source>
</evidence>
<name>A0A8T2QPJ8_CERRI</name>
<evidence type="ECO:0000256" key="8">
    <source>
        <dbReference type="ARBA" id="ARBA00023002"/>
    </source>
</evidence>
<comment type="caution">
    <text evidence="20">The sequence shown here is derived from an EMBL/GenBank/DDBJ whole genome shotgun (WGS) entry which is preliminary data.</text>
</comment>
<evidence type="ECO:0000256" key="9">
    <source>
        <dbReference type="ARBA" id="ARBA00023004"/>
    </source>
</evidence>
<evidence type="ECO:0000256" key="14">
    <source>
        <dbReference type="PIRSR" id="PIRSR600823-2"/>
    </source>
</evidence>
<comment type="subcellular location">
    <subcellularLocation>
        <location evidence="18">Secreted</location>
    </subcellularLocation>
</comment>
<proteinExistence type="inferred from homology"/>
<dbReference type="CDD" id="cd00693">
    <property type="entry name" value="secretory_peroxidase"/>
    <property type="match status" value="1"/>
</dbReference>
<evidence type="ECO:0000259" key="19">
    <source>
        <dbReference type="PROSITE" id="PS50873"/>
    </source>
</evidence>
<feature type="disulfide bond" evidence="17">
    <location>
        <begin position="123"/>
        <end position="325"/>
    </location>
</feature>
<dbReference type="InterPro" id="IPR019794">
    <property type="entry name" value="Peroxidases_AS"/>
</dbReference>
<evidence type="ECO:0000256" key="11">
    <source>
        <dbReference type="ARBA" id="ARBA00023180"/>
    </source>
</evidence>
<feature type="disulfide bond" evidence="17">
    <location>
        <begin position="37"/>
        <end position="117"/>
    </location>
</feature>
<keyword evidence="11" id="KW-0325">Glycoprotein</keyword>
<evidence type="ECO:0000256" key="17">
    <source>
        <dbReference type="PIRSR" id="PIRSR600823-5"/>
    </source>
</evidence>
<dbReference type="InterPro" id="IPR010255">
    <property type="entry name" value="Haem_peroxidase_sf"/>
</dbReference>
<dbReference type="InterPro" id="IPR033905">
    <property type="entry name" value="Secretory_peroxidase"/>
</dbReference>
<evidence type="ECO:0000256" key="10">
    <source>
        <dbReference type="ARBA" id="ARBA00023157"/>
    </source>
</evidence>
<dbReference type="PRINTS" id="PR00458">
    <property type="entry name" value="PEROXIDASE"/>
</dbReference>
<protein>
    <recommendedName>
        <fullName evidence="3 18">Peroxidase</fullName>
        <ecNumber evidence="3 18">1.11.1.7</ecNumber>
    </recommendedName>
</protein>
<dbReference type="InterPro" id="IPR002016">
    <property type="entry name" value="Haem_peroxidase"/>
</dbReference>
<dbReference type="PROSITE" id="PS00436">
    <property type="entry name" value="PEROXIDASE_2"/>
    <property type="match status" value="1"/>
</dbReference>
<feature type="binding site" evidence="15">
    <location>
        <position position="247"/>
    </location>
    <ligand>
        <name>Ca(2+)</name>
        <dbReference type="ChEBI" id="CHEBI:29108"/>
        <label>2</label>
    </ligand>
</feature>
<keyword evidence="21" id="KW-1185">Reference proteome</keyword>
<dbReference type="Gene3D" id="1.10.420.10">
    <property type="entry name" value="Peroxidase, domain 2"/>
    <property type="match status" value="1"/>
</dbReference>
<evidence type="ECO:0000256" key="4">
    <source>
        <dbReference type="ARBA" id="ARBA00022559"/>
    </source>
</evidence>
<gene>
    <name evidence="20" type="ORF">KP509_33G030200</name>
</gene>
<feature type="binding site" evidence="15">
    <location>
        <position position="250"/>
    </location>
    <ligand>
        <name>Ca(2+)</name>
        <dbReference type="ChEBI" id="CHEBI:29108"/>
        <label>2</label>
    </ligand>
</feature>
<dbReference type="GO" id="GO:0006979">
    <property type="term" value="P:response to oxidative stress"/>
    <property type="evidence" value="ECO:0007669"/>
    <property type="project" value="UniProtKB-UniRule"/>
</dbReference>
<dbReference type="PRINTS" id="PR00461">
    <property type="entry name" value="PLPEROXIDASE"/>
</dbReference>
<dbReference type="Gene3D" id="1.10.520.10">
    <property type="match status" value="1"/>
</dbReference>
<comment type="similarity">
    <text evidence="2">Belongs to the peroxidase family. Ascorbate peroxidase subfamily.</text>
</comment>
<feature type="binding site" evidence="15">
    <location>
        <position position="78"/>
    </location>
    <ligand>
        <name>Ca(2+)</name>
        <dbReference type="ChEBI" id="CHEBI:29108"/>
        <label>1</label>
    </ligand>
</feature>
<comment type="cofactor">
    <cofactor evidence="15 18">
        <name>heme b</name>
        <dbReference type="ChEBI" id="CHEBI:60344"/>
    </cofactor>
    <text evidence="15 18">Binds 1 heme b (iron(II)-protoporphyrin IX) group per subunit.</text>
</comment>
<feature type="binding site" evidence="15">
    <location>
        <position position="196"/>
    </location>
    <ligand>
        <name>Ca(2+)</name>
        <dbReference type="ChEBI" id="CHEBI:29108"/>
        <label>2</label>
    </ligand>
</feature>